<evidence type="ECO:0000313" key="2">
    <source>
        <dbReference type="EMBL" id="ARQ03265.1"/>
    </source>
</evidence>
<dbReference type="Pfam" id="PF09084">
    <property type="entry name" value="NMT1"/>
    <property type="match status" value="1"/>
</dbReference>
<keyword evidence="3" id="KW-1185">Reference proteome</keyword>
<reference evidence="2 3" key="1">
    <citation type="submission" date="2017-05" db="EMBL/GenBank/DDBJ databases">
        <title>Full genome sequence of Pseudorhodoplanes sinuspersici.</title>
        <authorList>
            <person name="Dastgheib S.M.M."/>
            <person name="Shavandi M."/>
            <person name="Tirandaz H."/>
        </authorList>
    </citation>
    <scope>NUCLEOTIDE SEQUENCE [LARGE SCALE GENOMIC DNA]</scope>
    <source>
        <strain evidence="2 3">RIPI110</strain>
    </source>
</reference>
<accession>A0A1W7A2H1</accession>
<feature type="domain" description="SsuA/THI5-like" evidence="1">
    <location>
        <begin position="14"/>
        <end position="227"/>
    </location>
</feature>
<name>A0A1W7A2H1_9HYPH</name>
<dbReference type="AlphaFoldDB" id="A0A1W7A2H1"/>
<dbReference type="EMBL" id="CP021112">
    <property type="protein sequence ID" value="ARQ03265.1"/>
    <property type="molecule type" value="Genomic_DNA"/>
</dbReference>
<dbReference type="PANTHER" id="PTHR30024">
    <property type="entry name" value="ALIPHATIC SULFONATES-BINDING PROTEIN-RELATED"/>
    <property type="match status" value="1"/>
</dbReference>
<sequence length="311" mass="32827">MKLGVPDLVSNSYFPAIAAVELGFFDREGVDATIELIYPSNRTFEALRHREVDFVAAPAHSVLAAFPNGSGARLIASLGQGTYWLLIMNRKLGIAPGDLDALKGRRIGAAPFVELSFRQLLLDSGFVLERDDIRIVEVPGAKEPGVSFGIAAAKALEAGAMDGFWANGLGAEVAIRSGVGAVVLDVRRGLGPDFAFDYTFPALVTSEAALAADPDLVAAGVRAITAAEAALRSDVSLATKVGEALFPPAEAAMIADVVARDLSYYTPHISEKTFAGLSRFAAGFGLLTEPVKYEDAVATQFRPIWDSIALA</sequence>
<proteinExistence type="predicted"/>
<evidence type="ECO:0000259" key="1">
    <source>
        <dbReference type="Pfam" id="PF09084"/>
    </source>
</evidence>
<dbReference type="OrthoDB" id="9151569at2"/>
<dbReference type="Gene3D" id="3.40.190.10">
    <property type="entry name" value="Periplasmic binding protein-like II"/>
    <property type="match status" value="2"/>
</dbReference>
<gene>
    <name evidence="2" type="ORF">CAK95_28720</name>
</gene>
<dbReference type="InterPro" id="IPR015168">
    <property type="entry name" value="SsuA/THI5"/>
</dbReference>
<organism evidence="2 3">
    <name type="scientific">Pseudorhodoplanes sinuspersici</name>
    <dbReference type="NCBI Taxonomy" id="1235591"/>
    <lineage>
        <taxon>Bacteria</taxon>
        <taxon>Pseudomonadati</taxon>
        <taxon>Pseudomonadota</taxon>
        <taxon>Alphaproteobacteria</taxon>
        <taxon>Hyphomicrobiales</taxon>
        <taxon>Pseudorhodoplanes</taxon>
    </lineage>
</organism>
<dbReference type="KEGG" id="psin:CAK95_28720"/>
<dbReference type="Proteomes" id="UP000194137">
    <property type="component" value="Chromosome"/>
</dbReference>
<protein>
    <submittedName>
        <fullName evidence="2">Nitrate ABC transporter substrate-binding protein</fullName>
    </submittedName>
</protein>
<dbReference type="SUPFAM" id="SSF53850">
    <property type="entry name" value="Periplasmic binding protein-like II"/>
    <property type="match status" value="1"/>
</dbReference>
<evidence type="ECO:0000313" key="3">
    <source>
        <dbReference type="Proteomes" id="UP000194137"/>
    </source>
</evidence>